<dbReference type="InterPro" id="IPR006073">
    <property type="entry name" value="GTP-bd"/>
</dbReference>
<evidence type="ECO:0000256" key="6">
    <source>
        <dbReference type="ARBA" id="ARBA00022842"/>
    </source>
</evidence>
<keyword evidence="7" id="KW-0342">GTP-binding</keyword>
<dbReference type="PANTHER" id="PTHR11649:SF13">
    <property type="entry name" value="ENGB-TYPE G DOMAIN-CONTAINING PROTEIN"/>
    <property type="match status" value="1"/>
</dbReference>
<dbReference type="InterPro" id="IPR027417">
    <property type="entry name" value="P-loop_NTPase"/>
</dbReference>
<comment type="similarity">
    <text evidence="2">Belongs to the TRAFAC class TrmE-Era-EngA-EngB-Septin-like GTPase superfamily. EngB GTPase family.</text>
</comment>
<gene>
    <name evidence="11" type="ORF">METZ01_LOCUS376533</name>
</gene>
<evidence type="ECO:0000256" key="1">
    <source>
        <dbReference type="ARBA" id="ARBA00001946"/>
    </source>
</evidence>
<feature type="non-terminal residue" evidence="11">
    <location>
        <position position="208"/>
    </location>
</feature>
<evidence type="ECO:0000256" key="2">
    <source>
        <dbReference type="ARBA" id="ARBA00009638"/>
    </source>
</evidence>
<evidence type="ECO:0000259" key="10">
    <source>
        <dbReference type="PROSITE" id="PS51706"/>
    </source>
</evidence>
<dbReference type="GO" id="GO:0046872">
    <property type="term" value="F:metal ion binding"/>
    <property type="evidence" value="ECO:0007669"/>
    <property type="project" value="UniProtKB-KW"/>
</dbReference>
<keyword evidence="9" id="KW-0131">Cell cycle</keyword>
<dbReference type="Pfam" id="PF01926">
    <property type="entry name" value="MMR_HSR1"/>
    <property type="match status" value="1"/>
</dbReference>
<dbReference type="Gene3D" id="3.40.50.300">
    <property type="entry name" value="P-loop containing nucleotide triphosphate hydrolases"/>
    <property type="match status" value="1"/>
</dbReference>
<keyword evidence="3" id="KW-0132">Cell division</keyword>
<dbReference type="EMBL" id="UINC01137999">
    <property type="protein sequence ID" value="SVD23679.1"/>
    <property type="molecule type" value="Genomic_DNA"/>
</dbReference>
<dbReference type="SUPFAM" id="SSF52540">
    <property type="entry name" value="P-loop containing nucleoside triphosphate hydrolases"/>
    <property type="match status" value="1"/>
</dbReference>
<evidence type="ECO:0000313" key="11">
    <source>
        <dbReference type="EMBL" id="SVD23679.1"/>
    </source>
</evidence>
<dbReference type="InterPro" id="IPR030393">
    <property type="entry name" value="G_ENGB_dom"/>
</dbReference>
<name>A0A382TNL3_9ZZZZ</name>
<reference evidence="11" key="1">
    <citation type="submission" date="2018-05" db="EMBL/GenBank/DDBJ databases">
        <authorList>
            <person name="Lanie J.A."/>
            <person name="Ng W.-L."/>
            <person name="Kazmierczak K.M."/>
            <person name="Andrzejewski T.M."/>
            <person name="Davidsen T.M."/>
            <person name="Wayne K.J."/>
            <person name="Tettelin H."/>
            <person name="Glass J.I."/>
            <person name="Rusch D."/>
            <person name="Podicherti R."/>
            <person name="Tsui H.-C.T."/>
            <person name="Winkler M.E."/>
        </authorList>
    </citation>
    <scope>NUCLEOTIDE SEQUENCE</scope>
</reference>
<dbReference type="NCBIfam" id="TIGR03598">
    <property type="entry name" value="GTPase_YsxC"/>
    <property type="match status" value="1"/>
</dbReference>
<dbReference type="AlphaFoldDB" id="A0A382TNL3"/>
<dbReference type="GO" id="GO:0000917">
    <property type="term" value="P:division septum assembly"/>
    <property type="evidence" value="ECO:0007669"/>
    <property type="project" value="UniProtKB-KW"/>
</dbReference>
<keyword evidence="4" id="KW-0479">Metal-binding</keyword>
<evidence type="ECO:0000256" key="5">
    <source>
        <dbReference type="ARBA" id="ARBA00022741"/>
    </source>
</evidence>
<evidence type="ECO:0000256" key="9">
    <source>
        <dbReference type="ARBA" id="ARBA00023306"/>
    </source>
</evidence>
<evidence type="ECO:0000256" key="8">
    <source>
        <dbReference type="ARBA" id="ARBA00023210"/>
    </source>
</evidence>
<keyword evidence="8" id="KW-0717">Septation</keyword>
<proteinExistence type="inferred from homology"/>
<dbReference type="InterPro" id="IPR019987">
    <property type="entry name" value="GTP-bd_ribosome_bio_YsxC"/>
</dbReference>
<dbReference type="GO" id="GO:0005525">
    <property type="term" value="F:GTP binding"/>
    <property type="evidence" value="ECO:0007669"/>
    <property type="project" value="UniProtKB-KW"/>
</dbReference>
<dbReference type="CDD" id="cd01876">
    <property type="entry name" value="YihA_EngB"/>
    <property type="match status" value="1"/>
</dbReference>
<evidence type="ECO:0000256" key="7">
    <source>
        <dbReference type="ARBA" id="ARBA00023134"/>
    </source>
</evidence>
<dbReference type="HAMAP" id="MF_00321">
    <property type="entry name" value="GTPase_EngB"/>
    <property type="match status" value="1"/>
</dbReference>
<keyword evidence="5" id="KW-0547">Nucleotide-binding</keyword>
<feature type="domain" description="EngB-type G" evidence="10">
    <location>
        <begin position="32"/>
        <end position="207"/>
    </location>
</feature>
<comment type="cofactor">
    <cofactor evidence="1">
        <name>Mg(2+)</name>
        <dbReference type="ChEBI" id="CHEBI:18420"/>
    </cofactor>
</comment>
<evidence type="ECO:0000256" key="3">
    <source>
        <dbReference type="ARBA" id="ARBA00022618"/>
    </source>
</evidence>
<organism evidence="11">
    <name type="scientific">marine metagenome</name>
    <dbReference type="NCBI Taxonomy" id="408172"/>
    <lineage>
        <taxon>unclassified sequences</taxon>
        <taxon>metagenomes</taxon>
        <taxon>ecological metagenomes</taxon>
    </lineage>
</organism>
<accession>A0A382TNL3</accession>
<sequence>MSNANKSLNNFFNQNNFIGSFQSYRDIKNVLNTNDCCFIGRSNVGKSSIINSITKKKNLAKTSKTPGRTQSINIFLINDKINLVDLPGYGYAKVSKVMRNNLGTLIQDYIENQLELIQAYVLIDAKVGIKNSDIDMFDLLSDSNRKFSIIFTKIDKCSKSYLEELENSMQSLMKPYIKYFNQFFFTSAKKYEGIIDIQKDIYTLSKQK</sequence>
<keyword evidence="6" id="KW-0460">Magnesium</keyword>
<evidence type="ECO:0000256" key="4">
    <source>
        <dbReference type="ARBA" id="ARBA00022723"/>
    </source>
</evidence>
<dbReference type="PROSITE" id="PS51706">
    <property type="entry name" value="G_ENGB"/>
    <property type="match status" value="1"/>
</dbReference>
<dbReference type="PANTHER" id="PTHR11649">
    <property type="entry name" value="MSS1/TRME-RELATED GTP-BINDING PROTEIN"/>
    <property type="match status" value="1"/>
</dbReference>
<protein>
    <recommendedName>
        <fullName evidence="10">EngB-type G domain-containing protein</fullName>
    </recommendedName>
</protein>